<keyword evidence="1" id="KW-0812">Transmembrane</keyword>
<sequence length="217" mass="23855">MFTNPYQQQQSPQQQVIGAAVNDPRVQKAAVDAAKDTASDPRNQSAAWNAARNAAQNAAQQGATQARSGFNEVRLYVQETHCGIRAYCFCIALALLASSILGVFNIFAAAFKPFQYLWAVYNVIFAAVIIIIDGKPEWFTKCWDVQAKLFQRANFLATWTGRAILYFYVGSINLVLLPEAWGWKLVYIVIGASLCSIACLMMLQGCRCCQAPAAQGP</sequence>
<keyword evidence="1" id="KW-1133">Transmembrane helix</keyword>
<proteinExistence type="predicted"/>
<feature type="transmembrane region" description="Helical" evidence="1">
    <location>
        <begin position="153"/>
        <end position="175"/>
    </location>
</feature>
<feature type="transmembrane region" description="Helical" evidence="1">
    <location>
        <begin position="181"/>
        <end position="203"/>
    </location>
</feature>
<evidence type="ECO:0000256" key="1">
    <source>
        <dbReference type="SAM" id="Phobius"/>
    </source>
</evidence>
<dbReference type="EMBL" id="HBGQ01056825">
    <property type="protein sequence ID" value="CAD9459601.1"/>
    <property type="molecule type" value="Transcribed_RNA"/>
</dbReference>
<accession>A0A7S2DQK2</accession>
<gene>
    <name evidence="2" type="ORF">AAND1436_LOCUS27507</name>
</gene>
<protein>
    <submittedName>
        <fullName evidence="2">Uncharacterized protein</fullName>
    </submittedName>
</protein>
<evidence type="ECO:0000313" key="2">
    <source>
        <dbReference type="EMBL" id="CAD9459601.1"/>
    </source>
</evidence>
<dbReference type="AlphaFoldDB" id="A0A7S2DQK2"/>
<feature type="transmembrane region" description="Helical" evidence="1">
    <location>
        <begin position="114"/>
        <end position="132"/>
    </location>
</feature>
<name>A0A7S2DQK2_9DINO</name>
<feature type="transmembrane region" description="Helical" evidence="1">
    <location>
        <begin position="84"/>
        <end position="108"/>
    </location>
</feature>
<organism evidence="2">
    <name type="scientific">Alexandrium andersonii</name>
    <dbReference type="NCBI Taxonomy" id="327968"/>
    <lineage>
        <taxon>Eukaryota</taxon>
        <taxon>Sar</taxon>
        <taxon>Alveolata</taxon>
        <taxon>Dinophyceae</taxon>
        <taxon>Gonyaulacales</taxon>
        <taxon>Pyrocystaceae</taxon>
        <taxon>Alexandrium</taxon>
    </lineage>
</organism>
<keyword evidence="1" id="KW-0472">Membrane</keyword>
<reference evidence="2" key="1">
    <citation type="submission" date="2021-01" db="EMBL/GenBank/DDBJ databases">
        <authorList>
            <person name="Corre E."/>
            <person name="Pelletier E."/>
            <person name="Niang G."/>
            <person name="Scheremetjew M."/>
            <person name="Finn R."/>
            <person name="Kale V."/>
            <person name="Holt S."/>
            <person name="Cochrane G."/>
            <person name="Meng A."/>
            <person name="Brown T."/>
            <person name="Cohen L."/>
        </authorList>
    </citation>
    <scope>NUCLEOTIDE SEQUENCE</scope>
    <source>
        <strain evidence="2">CCMP2222</strain>
    </source>
</reference>